<keyword evidence="1" id="KW-0805">Transcription regulation</keyword>
<organism evidence="5 6">
    <name type="scientific">Microbacterium terrae</name>
    <dbReference type="NCBI Taxonomy" id="69369"/>
    <lineage>
        <taxon>Bacteria</taxon>
        <taxon>Bacillati</taxon>
        <taxon>Actinomycetota</taxon>
        <taxon>Actinomycetes</taxon>
        <taxon>Micrococcales</taxon>
        <taxon>Microbacteriaceae</taxon>
        <taxon>Microbacterium</taxon>
    </lineage>
</organism>
<dbReference type="SUPFAM" id="SSF53822">
    <property type="entry name" value="Periplasmic binding protein-like I"/>
    <property type="match status" value="1"/>
</dbReference>
<feature type="domain" description="HTH lacI-type" evidence="4">
    <location>
        <begin position="15"/>
        <end position="69"/>
    </location>
</feature>
<keyword evidence="3" id="KW-0804">Transcription</keyword>
<keyword evidence="2" id="KW-0238">DNA-binding</keyword>
<dbReference type="InterPro" id="IPR028082">
    <property type="entry name" value="Peripla_BP_I"/>
</dbReference>
<dbReference type="PANTHER" id="PTHR30146:SF109">
    <property type="entry name" value="HTH-TYPE TRANSCRIPTIONAL REGULATOR GALS"/>
    <property type="match status" value="1"/>
</dbReference>
<proteinExistence type="predicted"/>
<dbReference type="InterPro" id="IPR046335">
    <property type="entry name" value="LacI/GalR-like_sensor"/>
</dbReference>
<protein>
    <submittedName>
        <fullName evidence="5">HTH-type transcriptional repressor CytR</fullName>
    </submittedName>
</protein>
<dbReference type="CDD" id="cd06267">
    <property type="entry name" value="PBP1_LacI_sugar_binding-like"/>
    <property type="match status" value="1"/>
</dbReference>
<dbReference type="Gene3D" id="3.40.50.2300">
    <property type="match status" value="2"/>
</dbReference>
<accession>A0A0M2H0L6</accession>
<dbReference type="STRING" id="92835.RS81_03312"/>
<sequence>MVSAQPIDGAKRKRATIVDVAKHAGVSTASASKVLRNAYGVSDSMRERVQRSMDELGYRPHKLARGMRGSTYTIGMMVSDIDNPFFSVIADGLRGVVHPQSYEVLISTAGYDAASQNQAIEALVDHQMDGLILVAPLVSNDDLERVARELPVVVVGRHTSAAGLDSVSGDDRVGAALAVEHLVEIGHRRIAFVANHQTDPESDRPESYRLEGFLDAMGRHGLAAAATIIDSTWTLEGGREAVHRIDAQDEPPTAVFAGADITALGILSELWDNHRQVPAAFSLVGYDNSRISAIGPIALTTVDQSGDIMGREAGRLLLERIAGRVESEHLLLEPRLVARSTTAPPAV</sequence>
<dbReference type="Proteomes" id="UP000033956">
    <property type="component" value="Unassembled WGS sequence"/>
</dbReference>
<dbReference type="Pfam" id="PF13377">
    <property type="entry name" value="Peripla_BP_3"/>
    <property type="match status" value="1"/>
</dbReference>
<dbReference type="AlphaFoldDB" id="A0A0M2H0L6"/>
<dbReference type="GO" id="GO:0003700">
    <property type="term" value="F:DNA-binding transcription factor activity"/>
    <property type="evidence" value="ECO:0007669"/>
    <property type="project" value="TreeGrafter"/>
</dbReference>
<keyword evidence="6" id="KW-1185">Reference proteome</keyword>
<dbReference type="EMBL" id="JYIZ01000057">
    <property type="protein sequence ID" value="KJL37555.1"/>
    <property type="molecule type" value="Genomic_DNA"/>
</dbReference>
<dbReference type="PATRIC" id="fig|92835.4.peg.3345"/>
<dbReference type="InterPro" id="IPR000843">
    <property type="entry name" value="HTH_LacI"/>
</dbReference>
<dbReference type="SMART" id="SM00354">
    <property type="entry name" value="HTH_LACI"/>
    <property type="match status" value="1"/>
</dbReference>
<dbReference type="InterPro" id="IPR010982">
    <property type="entry name" value="Lambda_DNA-bd_dom_sf"/>
</dbReference>
<reference evidence="5 6" key="1">
    <citation type="submission" date="2015-02" db="EMBL/GenBank/DDBJ databases">
        <title>Draft genome sequences of ten Microbacterium spp. with emphasis on heavy metal contaminated environments.</title>
        <authorList>
            <person name="Corretto E."/>
        </authorList>
    </citation>
    <scope>NUCLEOTIDE SEQUENCE [LARGE SCALE GENOMIC DNA]</scope>
    <source>
        <strain evidence="5 6">DSM 12510</strain>
    </source>
</reference>
<dbReference type="GO" id="GO:0000976">
    <property type="term" value="F:transcription cis-regulatory region binding"/>
    <property type="evidence" value="ECO:0007669"/>
    <property type="project" value="TreeGrafter"/>
</dbReference>
<dbReference type="CDD" id="cd01392">
    <property type="entry name" value="HTH_LacI"/>
    <property type="match status" value="1"/>
</dbReference>
<dbReference type="PROSITE" id="PS50932">
    <property type="entry name" value="HTH_LACI_2"/>
    <property type="match status" value="1"/>
</dbReference>
<evidence type="ECO:0000259" key="4">
    <source>
        <dbReference type="PROSITE" id="PS50932"/>
    </source>
</evidence>
<dbReference type="PROSITE" id="PS00356">
    <property type="entry name" value="HTH_LACI_1"/>
    <property type="match status" value="1"/>
</dbReference>
<evidence type="ECO:0000313" key="5">
    <source>
        <dbReference type="EMBL" id="KJL37555.1"/>
    </source>
</evidence>
<dbReference type="PANTHER" id="PTHR30146">
    <property type="entry name" value="LACI-RELATED TRANSCRIPTIONAL REPRESSOR"/>
    <property type="match status" value="1"/>
</dbReference>
<dbReference type="Pfam" id="PF00356">
    <property type="entry name" value="LacI"/>
    <property type="match status" value="1"/>
</dbReference>
<name>A0A0M2H0L6_9MICO</name>
<evidence type="ECO:0000313" key="6">
    <source>
        <dbReference type="Proteomes" id="UP000033956"/>
    </source>
</evidence>
<evidence type="ECO:0000256" key="1">
    <source>
        <dbReference type="ARBA" id="ARBA00023015"/>
    </source>
</evidence>
<gene>
    <name evidence="5" type="primary">cytR_9</name>
    <name evidence="5" type="ORF">RS81_03312</name>
</gene>
<dbReference type="RefSeq" id="WP_271180702.1">
    <property type="nucleotide sequence ID" value="NZ_BAAAUP010000002.1"/>
</dbReference>
<evidence type="ECO:0000256" key="3">
    <source>
        <dbReference type="ARBA" id="ARBA00023163"/>
    </source>
</evidence>
<evidence type="ECO:0000256" key="2">
    <source>
        <dbReference type="ARBA" id="ARBA00023125"/>
    </source>
</evidence>
<comment type="caution">
    <text evidence="5">The sequence shown here is derived from an EMBL/GenBank/DDBJ whole genome shotgun (WGS) entry which is preliminary data.</text>
</comment>
<dbReference type="SUPFAM" id="SSF47413">
    <property type="entry name" value="lambda repressor-like DNA-binding domains"/>
    <property type="match status" value="1"/>
</dbReference>
<dbReference type="Gene3D" id="1.10.260.40">
    <property type="entry name" value="lambda repressor-like DNA-binding domains"/>
    <property type="match status" value="1"/>
</dbReference>